<protein>
    <submittedName>
        <fullName evidence="10">Biopolymer transport protein ExbB/TolQ</fullName>
    </submittedName>
</protein>
<keyword evidence="7" id="KW-0175">Coiled coil</keyword>
<dbReference type="InterPro" id="IPR002898">
    <property type="entry name" value="MotA_ExbB_proton_chnl"/>
</dbReference>
<dbReference type="EMBL" id="FOHJ01000011">
    <property type="protein sequence ID" value="SET93204.1"/>
    <property type="molecule type" value="Genomic_DNA"/>
</dbReference>
<keyword evidence="11" id="KW-1185">Reference proteome</keyword>
<evidence type="ECO:0000259" key="9">
    <source>
        <dbReference type="Pfam" id="PF01618"/>
    </source>
</evidence>
<keyword evidence="4 8" id="KW-1133">Transmembrane helix</keyword>
<feature type="coiled-coil region" evidence="7">
    <location>
        <begin position="487"/>
        <end position="518"/>
    </location>
</feature>
<dbReference type="RefSeq" id="WP_177167329.1">
    <property type="nucleotide sequence ID" value="NZ_FOHJ01000011.1"/>
</dbReference>
<feature type="coiled-coil region" evidence="7">
    <location>
        <begin position="216"/>
        <end position="250"/>
    </location>
</feature>
<feature type="transmembrane region" description="Helical" evidence="8">
    <location>
        <begin position="12"/>
        <end position="32"/>
    </location>
</feature>
<evidence type="ECO:0000256" key="4">
    <source>
        <dbReference type="ARBA" id="ARBA00022989"/>
    </source>
</evidence>
<evidence type="ECO:0000313" key="10">
    <source>
        <dbReference type="EMBL" id="SET93204.1"/>
    </source>
</evidence>
<feature type="domain" description="MotA/TolQ/ExbB proton channel" evidence="9">
    <location>
        <begin position="98"/>
        <end position="171"/>
    </location>
</feature>
<evidence type="ECO:0000256" key="2">
    <source>
        <dbReference type="ARBA" id="ARBA00022475"/>
    </source>
</evidence>
<evidence type="ECO:0000256" key="1">
    <source>
        <dbReference type="ARBA" id="ARBA00004651"/>
    </source>
</evidence>
<keyword evidence="3 8" id="KW-0812">Transmembrane</keyword>
<gene>
    <name evidence="10" type="ORF">SAMN05421676_11158</name>
</gene>
<dbReference type="AlphaFoldDB" id="A0A1I0I8W7"/>
<dbReference type="GO" id="GO:0005886">
    <property type="term" value="C:plasma membrane"/>
    <property type="evidence" value="ECO:0007669"/>
    <property type="project" value="UniProtKB-SubCell"/>
</dbReference>
<keyword evidence="2" id="KW-1003">Cell membrane</keyword>
<feature type="transmembrane region" description="Helical" evidence="8">
    <location>
        <begin position="111"/>
        <end position="129"/>
    </location>
</feature>
<keyword evidence="6" id="KW-0653">Protein transport</keyword>
<organism evidence="10 11">
    <name type="scientific">Salinibacillus kushneri</name>
    <dbReference type="NCBI Taxonomy" id="237682"/>
    <lineage>
        <taxon>Bacteria</taxon>
        <taxon>Bacillati</taxon>
        <taxon>Bacillota</taxon>
        <taxon>Bacilli</taxon>
        <taxon>Bacillales</taxon>
        <taxon>Bacillaceae</taxon>
        <taxon>Salinibacillus</taxon>
    </lineage>
</organism>
<keyword evidence="6" id="KW-0813">Transport</keyword>
<name>A0A1I0I8W7_9BACI</name>
<sequence>MFDFLPASNDFARMIIVITFVFLTVVTVRVIWQNRTIFTFLKSQLDAADQKGEDSEFWQGLKQQYDRANQKEDNHIDVQAFVEAYMSRFTTPYHSSSILSRIKRIQSSGSTVILIGVFGTFVGLISALSGLDINGANMQSSIQNVLDGIYTAFYTSVCGIAASLLITFVHRNWDAEHLMLQLTLKAENLLQSYGKHTWESRMVDSLSQVKDAITDMHQSLDELDEFSNTMERASNNMRDYNEKFSESTETLYRIFDNLEAASDSFNSRMDHINNQFTQFLQQLENQETSIKSIDESVRGLSGDVSSFVKDTSAHIQQLTSDSKDYMEHVDEKMGQTYQKMADFYNLNVNQLEKVAYSMEQLEAKNQNYITNVGKATETIKNVLQDRSFDQLLQVTKKFAENVMILESHFERLQNQYTQLDQEKQEFMKFYQSQKEELNRLRDEIQSFSSHNEGLRRQFEDMKFGFEQADKSNREFIQQSYQLIRDVKDGLKQSNQDQVNQLKQVMNEFNNQMNDAFRNLDTILTKNLDNSIQKFEQFVSNTNQAIERQFSAVNHYVNNHIESSQNANREVIHAVGDIRNRIDDWDQRMRQSVRTIGTRENGQP</sequence>
<evidence type="ECO:0000256" key="5">
    <source>
        <dbReference type="ARBA" id="ARBA00023136"/>
    </source>
</evidence>
<dbReference type="Proteomes" id="UP000199095">
    <property type="component" value="Unassembled WGS sequence"/>
</dbReference>
<evidence type="ECO:0000256" key="6">
    <source>
        <dbReference type="RuleBase" id="RU004057"/>
    </source>
</evidence>
<feature type="transmembrane region" description="Helical" evidence="8">
    <location>
        <begin position="149"/>
        <end position="169"/>
    </location>
</feature>
<dbReference type="Gene3D" id="1.10.287.950">
    <property type="entry name" value="Methyl-accepting chemotaxis protein"/>
    <property type="match status" value="1"/>
</dbReference>
<reference evidence="11" key="1">
    <citation type="submission" date="2016-10" db="EMBL/GenBank/DDBJ databases">
        <authorList>
            <person name="Varghese N."/>
            <person name="Submissions S."/>
        </authorList>
    </citation>
    <scope>NUCLEOTIDE SEQUENCE [LARGE SCALE GENOMIC DNA]</scope>
    <source>
        <strain evidence="11">CGMCC 1.3566</strain>
    </source>
</reference>
<evidence type="ECO:0000256" key="7">
    <source>
        <dbReference type="SAM" id="Coils"/>
    </source>
</evidence>
<comment type="subcellular location">
    <subcellularLocation>
        <location evidence="1">Cell membrane</location>
        <topology evidence="1">Multi-pass membrane protein</topology>
    </subcellularLocation>
    <subcellularLocation>
        <location evidence="6">Membrane</location>
        <topology evidence="6">Multi-pass membrane protein</topology>
    </subcellularLocation>
</comment>
<dbReference type="STRING" id="237682.SAMN05421676_11158"/>
<dbReference type="SUPFAM" id="SSF58104">
    <property type="entry name" value="Methyl-accepting chemotaxis protein (MCP) signaling domain"/>
    <property type="match status" value="1"/>
</dbReference>
<evidence type="ECO:0000256" key="8">
    <source>
        <dbReference type="SAM" id="Phobius"/>
    </source>
</evidence>
<keyword evidence="5 8" id="KW-0472">Membrane</keyword>
<evidence type="ECO:0000313" key="11">
    <source>
        <dbReference type="Proteomes" id="UP000199095"/>
    </source>
</evidence>
<comment type="similarity">
    <text evidence="6">Belongs to the exbB/tolQ family.</text>
</comment>
<dbReference type="Pfam" id="PF01618">
    <property type="entry name" value="MotA_ExbB"/>
    <property type="match status" value="1"/>
</dbReference>
<evidence type="ECO:0000256" key="3">
    <source>
        <dbReference type="ARBA" id="ARBA00022692"/>
    </source>
</evidence>
<dbReference type="GO" id="GO:0015031">
    <property type="term" value="P:protein transport"/>
    <property type="evidence" value="ECO:0007669"/>
    <property type="project" value="UniProtKB-KW"/>
</dbReference>
<proteinExistence type="inferred from homology"/>
<accession>A0A1I0I8W7</accession>
<feature type="coiled-coil region" evidence="7">
    <location>
        <begin position="402"/>
        <end position="457"/>
    </location>
</feature>